<comment type="caution">
    <text evidence="2">The sequence shown here is derived from an EMBL/GenBank/DDBJ whole genome shotgun (WGS) entry which is preliminary data.</text>
</comment>
<reference evidence="2" key="1">
    <citation type="journal article" date="2015" name="Nature">
        <title>Complex archaea that bridge the gap between prokaryotes and eukaryotes.</title>
        <authorList>
            <person name="Spang A."/>
            <person name="Saw J.H."/>
            <person name="Jorgensen S.L."/>
            <person name="Zaremba-Niedzwiedzka K."/>
            <person name="Martijn J."/>
            <person name="Lind A.E."/>
            <person name="van Eijk R."/>
            <person name="Schleper C."/>
            <person name="Guy L."/>
            <person name="Ettema T.J."/>
        </authorList>
    </citation>
    <scope>NUCLEOTIDE SEQUENCE</scope>
</reference>
<keyword evidence="1" id="KW-0812">Transmembrane</keyword>
<evidence type="ECO:0000313" key="2">
    <source>
        <dbReference type="EMBL" id="KKM02855.1"/>
    </source>
</evidence>
<proteinExistence type="predicted"/>
<dbReference type="EMBL" id="LAZR01016824">
    <property type="protein sequence ID" value="KKM02855.1"/>
    <property type="molecule type" value="Genomic_DNA"/>
</dbReference>
<keyword evidence="1" id="KW-0472">Membrane</keyword>
<organism evidence="2">
    <name type="scientific">marine sediment metagenome</name>
    <dbReference type="NCBI Taxonomy" id="412755"/>
    <lineage>
        <taxon>unclassified sequences</taxon>
        <taxon>metagenomes</taxon>
        <taxon>ecological metagenomes</taxon>
    </lineage>
</organism>
<keyword evidence="1" id="KW-1133">Transmembrane helix</keyword>
<sequence>MSFLVKTNKGGYKRIVFLGICVGVAASILGAVLFNRLTGG</sequence>
<accession>A0A0F9GVK9</accession>
<dbReference type="AlphaFoldDB" id="A0A0F9GVK9"/>
<evidence type="ECO:0000256" key="1">
    <source>
        <dbReference type="SAM" id="Phobius"/>
    </source>
</evidence>
<name>A0A0F9GVK9_9ZZZZ</name>
<gene>
    <name evidence="2" type="ORF">LCGC14_1780320</name>
</gene>
<feature type="transmembrane region" description="Helical" evidence="1">
    <location>
        <begin position="12"/>
        <end position="34"/>
    </location>
</feature>
<protein>
    <submittedName>
        <fullName evidence="2">Uncharacterized protein</fullName>
    </submittedName>
</protein>
<feature type="non-terminal residue" evidence="2">
    <location>
        <position position="40"/>
    </location>
</feature>